<organism evidence="3 4">
    <name type="scientific">Bursaphelenchus okinawaensis</name>
    <dbReference type="NCBI Taxonomy" id="465554"/>
    <lineage>
        <taxon>Eukaryota</taxon>
        <taxon>Metazoa</taxon>
        <taxon>Ecdysozoa</taxon>
        <taxon>Nematoda</taxon>
        <taxon>Chromadorea</taxon>
        <taxon>Rhabditida</taxon>
        <taxon>Tylenchina</taxon>
        <taxon>Tylenchomorpha</taxon>
        <taxon>Aphelenchoidea</taxon>
        <taxon>Aphelenchoididae</taxon>
        <taxon>Bursaphelenchus</taxon>
    </lineage>
</organism>
<dbReference type="Proteomes" id="UP000783686">
    <property type="component" value="Unassembled WGS sequence"/>
</dbReference>
<evidence type="ECO:0000313" key="3">
    <source>
        <dbReference type="EMBL" id="CAD5212441.1"/>
    </source>
</evidence>
<protein>
    <recommendedName>
        <fullName evidence="5">Expansin-like protein</fullName>
    </recommendedName>
</protein>
<proteinExistence type="predicted"/>
<dbReference type="SUPFAM" id="SSF50685">
    <property type="entry name" value="Barwin-like endoglucanases"/>
    <property type="match status" value="1"/>
</dbReference>
<accession>A0A811K9L7</accession>
<dbReference type="InterPro" id="IPR051477">
    <property type="entry name" value="Expansin_CellWall"/>
</dbReference>
<keyword evidence="1 2" id="KW-0732">Signal</keyword>
<dbReference type="Proteomes" id="UP000614601">
    <property type="component" value="Unassembled WGS sequence"/>
</dbReference>
<dbReference type="PANTHER" id="PTHR31836">
    <property type="match status" value="1"/>
</dbReference>
<evidence type="ECO:0000313" key="4">
    <source>
        <dbReference type="Proteomes" id="UP000614601"/>
    </source>
</evidence>
<dbReference type="OrthoDB" id="5777055at2759"/>
<evidence type="ECO:0000256" key="1">
    <source>
        <dbReference type="ARBA" id="ARBA00022729"/>
    </source>
</evidence>
<dbReference type="EMBL" id="CAJFDH010000002">
    <property type="protein sequence ID" value="CAD5212441.1"/>
    <property type="molecule type" value="Genomic_DNA"/>
</dbReference>
<reference evidence="3" key="1">
    <citation type="submission" date="2020-09" db="EMBL/GenBank/DDBJ databases">
        <authorList>
            <person name="Kikuchi T."/>
        </authorList>
    </citation>
    <scope>NUCLEOTIDE SEQUENCE</scope>
    <source>
        <strain evidence="3">SH1</strain>
    </source>
</reference>
<dbReference type="EMBL" id="CAJFCW020000002">
    <property type="protein sequence ID" value="CAG9096053.1"/>
    <property type="molecule type" value="Genomic_DNA"/>
</dbReference>
<sequence>MTALYLLAAVVVYVVADNITPELNTPISGGEFTFYGYGTDSAGACGIDVTNCSAAVSGSLFTSGAAWVPSDLPDGRYILDDPVCEGICVQIQYNGKTGVFPVNNECPECEVNHVDLTTDAFLLLEPAGGTVGIATNATITYLFCNQTTPSTC</sequence>
<dbReference type="Gene3D" id="2.40.40.10">
    <property type="entry name" value="RlpA-like domain"/>
    <property type="match status" value="1"/>
</dbReference>
<evidence type="ECO:0008006" key="5">
    <source>
        <dbReference type="Google" id="ProtNLM"/>
    </source>
</evidence>
<keyword evidence="4" id="KW-1185">Reference proteome</keyword>
<dbReference type="AlphaFoldDB" id="A0A811K9L7"/>
<feature type="signal peptide" evidence="2">
    <location>
        <begin position="1"/>
        <end position="16"/>
    </location>
</feature>
<evidence type="ECO:0000256" key="2">
    <source>
        <dbReference type="SAM" id="SignalP"/>
    </source>
</evidence>
<gene>
    <name evidence="3" type="ORF">BOKJ2_LOCUS4242</name>
</gene>
<dbReference type="PANTHER" id="PTHR31836:SF28">
    <property type="entry name" value="SRCR DOMAIN-CONTAINING PROTEIN-RELATED"/>
    <property type="match status" value="1"/>
</dbReference>
<feature type="chain" id="PRO_5036408283" description="Expansin-like protein" evidence="2">
    <location>
        <begin position="17"/>
        <end position="152"/>
    </location>
</feature>
<dbReference type="InterPro" id="IPR036908">
    <property type="entry name" value="RlpA-like_sf"/>
</dbReference>
<comment type="caution">
    <text evidence="3">The sequence shown here is derived from an EMBL/GenBank/DDBJ whole genome shotgun (WGS) entry which is preliminary data.</text>
</comment>
<name>A0A811K9L7_9BILA</name>